<evidence type="ECO:0000256" key="1">
    <source>
        <dbReference type="SAM" id="MobiDB-lite"/>
    </source>
</evidence>
<dbReference type="EMBL" id="JABFAF010000010">
    <property type="protein sequence ID" value="MBA0868955.1"/>
    <property type="molecule type" value="Genomic_DNA"/>
</dbReference>
<reference evidence="2 3" key="1">
    <citation type="journal article" date="2019" name="Genome Biol. Evol.">
        <title>Insights into the evolution of the New World diploid cottons (Gossypium, subgenus Houzingenia) based on genome sequencing.</title>
        <authorList>
            <person name="Grover C.E."/>
            <person name="Arick M.A. 2nd"/>
            <person name="Thrash A."/>
            <person name="Conover J.L."/>
            <person name="Sanders W.S."/>
            <person name="Peterson D.G."/>
            <person name="Frelichowski J.E."/>
            <person name="Scheffler J.A."/>
            <person name="Scheffler B.E."/>
            <person name="Wendel J.F."/>
        </authorList>
    </citation>
    <scope>NUCLEOTIDE SEQUENCE [LARGE SCALE GENOMIC DNA]</scope>
    <source>
        <strain evidence="2">1</strain>
        <tissue evidence="2">Leaf</tissue>
    </source>
</reference>
<keyword evidence="3" id="KW-1185">Reference proteome</keyword>
<accession>A0A7J9MCW9</accession>
<dbReference type="AlphaFoldDB" id="A0A7J9MCW9"/>
<evidence type="ECO:0000313" key="3">
    <source>
        <dbReference type="Proteomes" id="UP000593576"/>
    </source>
</evidence>
<gene>
    <name evidence="2" type="ORF">Goshw_020982</name>
</gene>
<feature type="region of interest" description="Disordered" evidence="1">
    <location>
        <begin position="35"/>
        <end position="82"/>
    </location>
</feature>
<comment type="caution">
    <text evidence="2">The sequence shown here is derived from an EMBL/GenBank/DDBJ whole genome shotgun (WGS) entry which is preliminary data.</text>
</comment>
<dbReference type="OrthoDB" id="1000849at2759"/>
<feature type="compositionally biased region" description="Acidic residues" evidence="1">
    <location>
        <begin position="36"/>
        <end position="58"/>
    </location>
</feature>
<name>A0A7J9MCW9_GOSSC</name>
<sequence length="156" mass="17219">MLDVWVKFKEIELYVEHEVDNPIIADKNFLLTTGEGDVEEVEVDREGDDEGVESDGEGDLEKVESGGEGEVGEVQADGEGVSTTGIEVDEDIGMESGGHISLGPTVGEDNYSEVAVNEYAVVEKRRVGMRLRYGTQMNMEAWLGPMKMKNMKMVRE</sequence>
<feature type="non-terminal residue" evidence="2">
    <location>
        <position position="1"/>
    </location>
</feature>
<feature type="compositionally biased region" description="Low complexity" evidence="1">
    <location>
        <begin position="72"/>
        <end position="81"/>
    </location>
</feature>
<proteinExistence type="predicted"/>
<protein>
    <submittedName>
        <fullName evidence="2">Uncharacterized protein</fullName>
    </submittedName>
</protein>
<organism evidence="2 3">
    <name type="scientific">Gossypium schwendimanii</name>
    <name type="common">Cotton</name>
    <dbReference type="NCBI Taxonomy" id="34291"/>
    <lineage>
        <taxon>Eukaryota</taxon>
        <taxon>Viridiplantae</taxon>
        <taxon>Streptophyta</taxon>
        <taxon>Embryophyta</taxon>
        <taxon>Tracheophyta</taxon>
        <taxon>Spermatophyta</taxon>
        <taxon>Magnoliopsida</taxon>
        <taxon>eudicotyledons</taxon>
        <taxon>Gunneridae</taxon>
        <taxon>Pentapetalae</taxon>
        <taxon>rosids</taxon>
        <taxon>malvids</taxon>
        <taxon>Malvales</taxon>
        <taxon>Malvaceae</taxon>
        <taxon>Malvoideae</taxon>
        <taxon>Gossypium</taxon>
    </lineage>
</organism>
<dbReference type="Proteomes" id="UP000593576">
    <property type="component" value="Unassembled WGS sequence"/>
</dbReference>
<evidence type="ECO:0000313" key="2">
    <source>
        <dbReference type="EMBL" id="MBA0868955.1"/>
    </source>
</evidence>